<evidence type="ECO:0000313" key="6">
    <source>
        <dbReference type="EMBL" id="HIW10235.1"/>
    </source>
</evidence>
<dbReference type="InterPro" id="IPR046357">
    <property type="entry name" value="PPIase_dom_sf"/>
</dbReference>
<dbReference type="SUPFAM" id="SSF54534">
    <property type="entry name" value="FKBP-like"/>
    <property type="match status" value="2"/>
</dbReference>
<feature type="domain" description="PPIase FKBP-type" evidence="5">
    <location>
        <begin position="77"/>
        <end position="189"/>
    </location>
</feature>
<organism evidence="6 7">
    <name type="scientific">Candidatus Rikenella faecigallinarum</name>
    <dbReference type="NCBI Taxonomy" id="2838745"/>
    <lineage>
        <taxon>Bacteria</taxon>
        <taxon>Pseudomonadati</taxon>
        <taxon>Bacteroidota</taxon>
        <taxon>Bacteroidia</taxon>
        <taxon>Bacteroidales</taxon>
        <taxon>Rikenellaceae</taxon>
        <taxon>Rikenella</taxon>
    </lineage>
</organism>
<keyword evidence="3 4" id="KW-0697">Rotamase</keyword>
<reference evidence="6" key="2">
    <citation type="submission" date="2021-04" db="EMBL/GenBank/DDBJ databases">
        <authorList>
            <person name="Gilroy R."/>
        </authorList>
    </citation>
    <scope>NUCLEOTIDE SEQUENCE</scope>
    <source>
        <strain evidence="6">ChiBcec15-1070</strain>
    </source>
</reference>
<dbReference type="Pfam" id="PF00254">
    <property type="entry name" value="FKBP_C"/>
    <property type="match status" value="1"/>
</dbReference>
<accession>A0A9D1TY07</accession>
<dbReference type="InterPro" id="IPR001179">
    <property type="entry name" value="PPIase_FKBP_dom"/>
</dbReference>
<dbReference type="GO" id="GO:0003755">
    <property type="term" value="F:peptidyl-prolyl cis-trans isomerase activity"/>
    <property type="evidence" value="ECO:0007669"/>
    <property type="project" value="UniProtKB-KW"/>
</dbReference>
<evidence type="ECO:0000256" key="2">
    <source>
        <dbReference type="ARBA" id="ARBA00013194"/>
    </source>
</evidence>
<dbReference type="EC" id="5.2.1.8" evidence="2 4"/>
<evidence type="ECO:0000259" key="5">
    <source>
        <dbReference type="PROSITE" id="PS50059"/>
    </source>
</evidence>
<reference evidence="6" key="1">
    <citation type="journal article" date="2021" name="PeerJ">
        <title>Extensive microbial diversity within the chicken gut microbiome revealed by metagenomics and culture.</title>
        <authorList>
            <person name="Gilroy R."/>
            <person name="Ravi A."/>
            <person name="Getino M."/>
            <person name="Pursley I."/>
            <person name="Horton D.L."/>
            <person name="Alikhan N.F."/>
            <person name="Baker D."/>
            <person name="Gharbi K."/>
            <person name="Hall N."/>
            <person name="Watson M."/>
            <person name="Adriaenssens E.M."/>
            <person name="Foster-Nyarko E."/>
            <person name="Jarju S."/>
            <person name="Secka A."/>
            <person name="Antonio M."/>
            <person name="Oren A."/>
            <person name="Chaudhuri R.R."/>
            <person name="La Ragione R."/>
            <person name="Hildebrand F."/>
            <person name="Pallen M.J."/>
        </authorList>
    </citation>
    <scope>NUCLEOTIDE SEQUENCE</scope>
    <source>
        <strain evidence="6">ChiBcec15-1070</strain>
    </source>
</reference>
<dbReference type="Gene3D" id="3.10.50.40">
    <property type="match status" value="2"/>
</dbReference>
<dbReference type="AlphaFoldDB" id="A0A9D1TY07"/>
<gene>
    <name evidence="6" type="ORF">H9888_01920</name>
</gene>
<evidence type="ECO:0000256" key="3">
    <source>
        <dbReference type="ARBA" id="ARBA00023110"/>
    </source>
</evidence>
<evidence type="ECO:0000313" key="7">
    <source>
        <dbReference type="Proteomes" id="UP000823926"/>
    </source>
</evidence>
<sequence length="353" mass="40147">MRGKTRIYGALLILTTLILGWSCAKQAPNIANSLARQSFEEWVAKYAPNAYANPYKDIYIEYIERGPEDAQQPVIGYTWLTLNYTGKTLDGNIFVTRVDSISRRVGQFAYTTHYCDDFLEYTTTSTKLCEGLRQALEQMRVGDSVHVYIPMDKGYSTTSMSISSGYEGESGVEYSSLPIKFEMRLNAVTTSPFIWERDSAERYAKLHWGSDYINDTVGMFMRIITPNPTGDTITEDSLVHVYYEEYFMDGFLSSTNIDTVAQKWNVYNSSELDDYQYLSITPTSGANTTYHKVLYMAVTSMRKGETAEVVTISTWAYGDSGNSSSTPEVLPYQPLRYIIRVMEDEEEEEDDTL</sequence>
<keyword evidence="4 6" id="KW-0413">Isomerase</keyword>
<name>A0A9D1TY07_9BACT</name>
<evidence type="ECO:0000256" key="4">
    <source>
        <dbReference type="PROSITE-ProRule" id="PRU00277"/>
    </source>
</evidence>
<comment type="catalytic activity">
    <reaction evidence="1 4">
        <text>[protein]-peptidylproline (omega=180) = [protein]-peptidylproline (omega=0)</text>
        <dbReference type="Rhea" id="RHEA:16237"/>
        <dbReference type="Rhea" id="RHEA-COMP:10747"/>
        <dbReference type="Rhea" id="RHEA-COMP:10748"/>
        <dbReference type="ChEBI" id="CHEBI:83833"/>
        <dbReference type="ChEBI" id="CHEBI:83834"/>
        <dbReference type="EC" id="5.2.1.8"/>
    </reaction>
</comment>
<dbReference type="EMBL" id="DXHL01000008">
    <property type="protein sequence ID" value="HIW10235.1"/>
    <property type="molecule type" value="Genomic_DNA"/>
</dbReference>
<dbReference type="PROSITE" id="PS50059">
    <property type="entry name" value="FKBP_PPIASE"/>
    <property type="match status" value="1"/>
</dbReference>
<evidence type="ECO:0000256" key="1">
    <source>
        <dbReference type="ARBA" id="ARBA00000971"/>
    </source>
</evidence>
<dbReference type="Proteomes" id="UP000823926">
    <property type="component" value="Unassembled WGS sequence"/>
</dbReference>
<comment type="caution">
    <text evidence="6">The sequence shown here is derived from an EMBL/GenBank/DDBJ whole genome shotgun (WGS) entry which is preliminary data.</text>
</comment>
<protein>
    <recommendedName>
        <fullName evidence="2 4">peptidylprolyl isomerase</fullName>
        <ecNumber evidence="2 4">5.2.1.8</ecNumber>
    </recommendedName>
</protein>
<proteinExistence type="predicted"/>